<keyword evidence="2" id="KW-0539">Nucleus</keyword>
<evidence type="ECO:0000256" key="2">
    <source>
        <dbReference type="ARBA" id="ARBA00023242"/>
    </source>
</evidence>
<evidence type="ECO:0000313" key="5">
    <source>
        <dbReference type="Proteomes" id="UP000085678"/>
    </source>
</evidence>
<protein>
    <submittedName>
        <fullName evidence="6">INO80 complex subunit D</fullName>
    </submittedName>
</protein>
<feature type="region of interest" description="Disordered" evidence="3">
    <location>
        <begin position="673"/>
        <end position="755"/>
    </location>
</feature>
<reference evidence="6" key="1">
    <citation type="submission" date="2025-08" db="UniProtKB">
        <authorList>
            <consortium name="RefSeq"/>
        </authorList>
    </citation>
    <scope>IDENTIFICATION</scope>
    <source>
        <tissue evidence="6">Gonads</tissue>
    </source>
</reference>
<dbReference type="GeneID" id="106177448"/>
<feature type="compositionally biased region" description="Basic and acidic residues" evidence="3">
    <location>
        <begin position="354"/>
        <end position="371"/>
    </location>
</feature>
<feature type="region of interest" description="Disordered" evidence="3">
    <location>
        <begin position="601"/>
        <end position="626"/>
    </location>
</feature>
<dbReference type="InterPro" id="IPR025927">
    <property type="entry name" value="Znf_KANL2-like"/>
</dbReference>
<evidence type="ECO:0000256" key="1">
    <source>
        <dbReference type="ARBA" id="ARBA00004123"/>
    </source>
</evidence>
<name>A0A1S3JZ32_LINAN</name>
<evidence type="ECO:0000259" key="4">
    <source>
        <dbReference type="Pfam" id="PF13891"/>
    </source>
</evidence>
<evidence type="ECO:0000256" key="3">
    <source>
        <dbReference type="SAM" id="MobiDB-lite"/>
    </source>
</evidence>
<dbReference type="KEGG" id="lak:106177448"/>
<dbReference type="OrthoDB" id="10038011at2759"/>
<dbReference type="STRING" id="7574.A0A1S3JZ32"/>
<sequence length="830" mass="92139">MPHPLMPPQASPVGGVNMNLPPPPYPHPHSQPSPHSGGLSQPMNYPPPPYSNHSKSHILTTRLKRPRNILSEEEARKRLRTDTAMAVLAQHIQKRLFDSELLQYDVDTSEDEEDLLPRQNHWLGLSSDEEAEESVSSEDEDLGTMRLIKLSQHTSDIRRQYGQLCKAQHSNSALQDYRRTFAQALLQAARESPAAAVKAVLEVDGRTERRRRKRKKRVKSEVDKGLQKRSCLYKNEDRNEQCNNTALPYTNHCIKHIMYNVDQQLFDYCTAKTADNTQCCFPTFDIRHDMPLCMQHGKSADNYVPEPVPETELLKRPRKKTKPSALTRKTKKKKKVPNVRPEEVTALQEESDDGHEPGSPEHHPELDHSRDQLPPQRSGGGTKLPSGGGAPAPLAAAANDISDDLQGGLEADLEEVLSPGAIDKSFDLPLDQASKLLDDNDIHEVLNKLPDDLDLFSGKNGEFEPTTEELERALAAASGYSKDSLENMEKDLPEMTEEELTDRITDTILETENLNASFGDLSNENLNQLASLAHSISANEFKAMAQTASSTPVFTNNSMVSESQTYSHRPHGQVHAQGQGQMYPGQGHFSQIQSALSNGIYMGGQGLPQQQQPPPQQQQQHPGYIQRQYSHPSQQIYQPEGQVMVPHRTSPGHFGNGHANVSPHAVNGAVLAGDHIPPSPHQHSPLNPRSPMHAQSPLPGHMPVHAQSPMQSPLPSARPWFPQGQERPLTPGTPVSYHNGYPMGTPPYSQSVGPSPPSLKYTYASNQFQNSEFIHQEGRFPQHLNMTVNPQLIQRGFEANQGGFHPQWPGQHGQYHPRAGHGMMHTQGGS</sequence>
<feature type="compositionally biased region" description="Gly residues" evidence="3">
    <location>
        <begin position="378"/>
        <end position="390"/>
    </location>
</feature>
<evidence type="ECO:0000313" key="6">
    <source>
        <dbReference type="RefSeq" id="XP_013415665.1"/>
    </source>
</evidence>
<organism evidence="5 6">
    <name type="scientific">Lingula anatina</name>
    <name type="common">Brachiopod</name>
    <name type="synonym">Lingula unguis</name>
    <dbReference type="NCBI Taxonomy" id="7574"/>
    <lineage>
        <taxon>Eukaryota</taxon>
        <taxon>Metazoa</taxon>
        <taxon>Spiralia</taxon>
        <taxon>Lophotrochozoa</taxon>
        <taxon>Brachiopoda</taxon>
        <taxon>Linguliformea</taxon>
        <taxon>Lingulata</taxon>
        <taxon>Lingulida</taxon>
        <taxon>Linguloidea</taxon>
        <taxon>Lingulidae</taxon>
        <taxon>Lingula</taxon>
    </lineage>
</organism>
<dbReference type="RefSeq" id="XP_013415665.1">
    <property type="nucleotide sequence ID" value="XM_013560211.2"/>
</dbReference>
<feature type="region of interest" description="Disordered" evidence="3">
    <location>
        <begin position="298"/>
        <end position="395"/>
    </location>
</feature>
<proteinExistence type="predicted"/>
<dbReference type="Pfam" id="PF13891">
    <property type="entry name" value="zf-C3HC3H_KANSL2"/>
    <property type="match status" value="1"/>
</dbReference>
<feature type="compositionally biased region" description="Low complexity" evidence="3">
    <location>
        <begin position="32"/>
        <end position="42"/>
    </location>
</feature>
<accession>A0A1S3JZ32</accession>
<keyword evidence="5" id="KW-1185">Reference proteome</keyword>
<feature type="region of interest" description="Disordered" evidence="3">
    <location>
        <begin position="1"/>
        <end position="66"/>
    </location>
</feature>
<dbReference type="GO" id="GO:0005634">
    <property type="term" value="C:nucleus"/>
    <property type="evidence" value="ECO:0007669"/>
    <property type="project" value="UniProtKB-SubCell"/>
</dbReference>
<dbReference type="InParanoid" id="A0A1S3JZ32"/>
<feature type="domain" description="KANL2-like probable zinc-finger" evidence="4">
    <location>
        <begin position="239"/>
        <end position="296"/>
    </location>
</feature>
<dbReference type="PANTHER" id="PTHR16198">
    <property type="match status" value="1"/>
</dbReference>
<gene>
    <name evidence="6" type="primary">LOC106177448</name>
</gene>
<comment type="subcellular location">
    <subcellularLocation>
        <location evidence="1">Nucleus</location>
    </subcellularLocation>
</comment>
<dbReference type="Proteomes" id="UP000085678">
    <property type="component" value="Unplaced"/>
</dbReference>
<feature type="compositionally biased region" description="Low complexity" evidence="3">
    <location>
        <begin position="617"/>
        <end position="626"/>
    </location>
</feature>
<dbReference type="PANTHER" id="PTHR16198:SF2">
    <property type="entry name" value="INO80 COMPLEX SUBUNIT D"/>
    <property type="match status" value="1"/>
</dbReference>
<feature type="compositionally biased region" description="Pro residues" evidence="3">
    <location>
        <begin position="20"/>
        <end position="31"/>
    </location>
</feature>
<feature type="compositionally biased region" description="Basic residues" evidence="3">
    <location>
        <begin position="316"/>
        <end position="337"/>
    </location>
</feature>
<feature type="compositionally biased region" description="Pro residues" evidence="3">
    <location>
        <begin position="1"/>
        <end position="10"/>
    </location>
</feature>
<dbReference type="AlphaFoldDB" id="A0A1S3JZ32"/>